<dbReference type="EMBL" id="JADKGK010000010">
    <property type="protein sequence ID" value="MBL0003225.1"/>
    <property type="molecule type" value="Genomic_DNA"/>
</dbReference>
<sequence>MLQAQFRLASRPGLDGDRVATATDLARKVVAAKGDPSVGPVQRRAVEEAGGRPALARPGHRARLPPTGAGAQRRRVVQATTPRWYALLEPVSDGVTAAAGAALRAQVEQLRALRRSRRVLSCRRCWSNPGGAGLASGAGLWAQIGPALDHLLSAGMFGAQPGQAVSHACR</sequence>
<evidence type="ECO:0000313" key="3">
    <source>
        <dbReference type="Proteomes" id="UP000886632"/>
    </source>
</evidence>
<feature type="region of interest" description="Disordered" evidence="1">
    <location>
        <begin position="36"/>
        <end position="73"/>
    </location>
</feature>
<accession>A0A9D7XWV2</accession>
<dbReference type="AlphaFoldDB" id="A0A9D7XWV2"/>
<name>A0A9D7XWV2_9MICO</name>
<reference evidence="2" key="1">
    <citation type="submission" date="2020-10" db="EMBL/GenBank/DDBJ databases">
        <title>Connecting structure to function with the recovery of over 1000 high-quality activated sludge metagenome-assembled genomes encoding full-length rRNA genes using long-read sequencing.</title>
        <authorList>
            <person name="Singleton C.M."/>
            <person name="Petriglieri F."/>
            <person name="Kristensen J.M."/>
            <person name="Kirkegaard R.H."/>
            <person name="Michaelsen T.Y."/>
            <person name="Andersen M.H."/>
            <person name="Karst S.M."/>
            <person name="Dueholm M.S."/>
            <person name="Nielsen P.H."/>
            <person name="Albertsen M."/>
        </authorList>
    </citation>
    <scope>NUCLEOTIDE SEQUENCE</scope>
    <source>
        <strain evidence="2">Ribe_18-Q3-R11-54_MAXAC.001</strain>
    </source>
</reference>
<comment type="caution">
    <text evidence="2">The sequence shown here is derived from an EMBL/GenBank/DDBJ whole genome shotgun (WGS) entry which is preliminary data.</text>
</comment>
<evidence type="ECO:0000313" key="2">
    <source>
        <dbReference type="EMBL" id="MBL0003225.1"/>
    </source>
</evidence>
<gene>
    <name evidence="2" type="ORF">IPP00_04310</name>
</gene>
<evidence type="ECO:0000256" key="1">
    <source>
        <dbReference type="SAM" id="MobiDB-lite"/>
    </source>
</evidence>
<proteinExistence type="predicted"/>
<dbReference type="Proteomes" id="UP000886632">
    <property type="component" value="Unassembled WGS sequence"/>
</dbReference>
<protein>
    <submittedName>
        <fullName evidence="2">Uncharacterized protein</fullName>
    </submittedName>
</protein>
<organism evidence="2 3">
    <name type="scientific">Candidatus Phosphoribacter hodrii</name>
    <dbReference type="NCBI Taxonomy" id="2953743"/>
    <lineage>
        <taxon>Bacteria</taxon>
        <taxon>Bacillati</taxon>
        <taxon>Actinomycetota</taxon>
        <taxon>Actinomycetes</taxon>
        <taxon>Micrococcales</taxon>
        <taxon>Dermatophilaceae</taxon>
        <taxon>Candidatus Phosphoribacter</taxon>
    </lineage>
</organism>